<gene>
    <name evidence="3" type="ORF">SG35_018935</name>
</gene>
<dbReference type="InterPro" id="IPR033932">
    <property type="entry name" value="YtcJ-like"/>
</dbReference>
<dbReference type="SUPFAM" id="SSF51338">
    <property type="entry name" value="Composite domain of metallo-dependent hydrolases"/>
    <property type="match status" value="1"/>
</dbReference>
<dbReference type="EMBL" id="CP059735">
    <property type="protein sequence ID" value="WDD97383.1"/>
    <property type="molecule type" value="Genomic_DNA"/>
</dbReference>
<dbReference type="GO" id="GO:0016810">
    <property type="term" value="F:hydrolase activity, acting on carbon-nitrogen (but not peptide) bonds"/>
    <property type="evidence" value="ECO:0007669"/>
    <property type="project" value="InterPro"/>
</dbReference>
<name>A0AAE9YNN9_9GAMM</name>
<dbReference type="SUPFAM" id="SSF51556">
    <property type="entry name" value="Metallo-dependent hydrolases"/>
    <property type="match status" value="1"/>
</dbReference>
<keyword evidence="1" id="KW-0732">Signal</keyword>
<dbReference type="InterPro" id="IPR013108">
    <property type="entry name" value="Amidohydro_3"/>
</dbReference>
<organism evidence="3 4">
    <name type="scientific">Thalassomonas actiniarum</name>
    <dbReference type="NCBI Taxonomy" id="485447"/>
    <lineage>
        <taxon>Bacteria</taxon>
        <taxon>Pseudomonadati</taxon>
        <taxon>Pseudomonadota</taxon>
        <taxon>Gammaproteobacteria</taxon>
        <taxon>Alteromonadales</taxon>
        <taxon>Colwelliaceae</taxon>
        <taxon>Thalassomonas</taxon>
    </lineage>
</organism>
<sequence length="573" mass="63327">MKERFMNLATCLLAMSLSGCSGENGADPQQTVTPSTSVKEQLANTVFTNGNIYTVNPEQPSAQALALKDGEIIFVGDDSQVQNFIGDNTRVINLQGKMMMPGIHDVHMHPLESGSDTTHFSLNEAETDVEYFIDDIIDAAARNPQASWLVGYGHTIEALLNAERNPREILDDAVADRPVIIMEQTSHSMWVNSKALALANISASSQDPIGGVISRDSFNRPDGILYDNAGDIVMEIAINAQNDAAAKDYRGFVEYTQPELNKHGITAISDARTYWQRNHLNTWQELAKNNELSLRVSLGLWAYPEANDATQITRLLDMYQANPASLLKVNQVKFYMDGILNNTTAALHQPYEIDLLGLHGNKGLNYFTPQRLEKYLKALEPAGFDFNIHAIGDRGISEALDAIENASNGKARHRLTHLEIMDPKDYPRFAALNVIADAQVAGEFTKPQHWQENIDYIGAERADDIIPIGSLLDNNARLTLSSDWNVSTFNPFVGIANAITRTPQAISLSDAILAYTLNGAYAMRQDDITGSIEVGKRGDLIVLDRDLFNASAAQIKNTQVEMTWLDGELIYQR</sequence>
<evidence type="ECO:0000256" key="1">
    <source>
        <dbReference type="SAM" id="SignalP"/>
    </source>
</evidence>
<dbReference type="Pfam" id="PF07969">
    <property type="entry name" value="Amidohydro_3"/>
    <property type="match status" value="1"/>
</dbReference>
<dbReference type="CDD" id="cd01300">
    <property type="entry name" value="YtcJ_like"/>
    <property type="match status" value="1"/>
</dbReference>
<dbReference type="PANTHER" id="PTHR22642">
    <property type="entry name" value="IMIDAZOLONEPROPIONASE"/>
    <property type="match status" value="1"/>
</dbReference>
<feature type="chain" id="PRO_5042199517" evidence="1">
    <location>
        <begin position="27"/>
        <end position="573"/>
    </location>
</feature>
<reference evidence="3 4" key="2">
    <citation type="journal article" date="2022" name="Mar. Drugs">
        <title>Bioassay-Guided Fractionation Leads to the Detection of Cholic Acid Generated by the Rare Thalassomonas sp.</title>
        <authorList>
            <person name="Pheiffer F."/>
            <person name="Schneider Y.K."/>
            <person name="Hansen E.H."/>
            <person name="Andersen J.H."/>
            <person name="Isaksson J."/>
            <person name="Busche T."/>
            <person name="R C."/>
            <person name="Kalinowski J."/>
            <person name="Zyl L.V."/>
            <person name="Trindade M."/>
        </authorList>
    </citation>
    <scope>NUCLEOTIDE SEQUENCE [LARGE SCALE GENOMIC DNA]</scope>
    <source>
        <strain evidence="3 4">A5K-106</strain>
    </source>
</reference>
<dbReference type="KEGG" id="tact:SG35_018935"/>
<protein>
    <submittedName>
        <fullName evidence="3">Amidohydrolase</fullName>
    </submittedName>
</protein>
<dbReference type="Proteomes" id="UP000032568">
    <property type="component" value="Chromosome"/>
</dbReference>
<dbReference type="Gene3D" id="2.30.40.10">
    <property type="entry name" value="Urease, subunit C, domain 1"/>
    <property type="match status" value="1"/>
</dbReference>
<feature type="domain" description="Amidohydrolase 3" evidence="2">
    <location>
        <begin position="90"/>
        <end position="571"/>
    </location>
</feature>
<accession>A0AAE9YNN9</accession>
<dbReference type="InterPro" id="IPR032466">
    <property type="entry name" value="Metal_Hydrolase"/>
</dbReference>
<feature type="signal peptide" evidence="1">
    <location>
        <begin position="1"/>
        <end position="26"/>
    </location>
</feature>
<dbReference type="InterPro" id="IPR011059">
    <property type="entry name" value="Metal-dep_hydrolase_composite"/>
</dbReference>
<evidence type="ECO:0000313" key="3">
    <source>
        <dbReference type="EMBL" id="WDD97383.1"/>
    </source>
</evidence>
<dbReference type="AlphaFoldDB" id="A0AAE9YNN9"/>
<dbReference type="Gene3D" id="3.20.20.140">
    <property type="entry name" value="Metal-dependent hydrolases"/>
    <property type="match status" value="1"/>
</dbReference>
<dbReference type="RefSeq" id="WP_044833586.1">
    <property type="nucleotide sequence ID" value="NZ_CP059735.1"/>
</dbReference>
<evidence type="ECO:0000259" key="2">
    <source>
        <dbReference type="Pfam" id="PF07969"/>
    </source>
</evidence>
<dbReference type="PANTHER" id="PTHR22642:SF2">
    <property type="entry name" value="PROTEIN LONG AFTER FAR-RED 3"/>
    <property type="match status" value="1"/>
</dbReference>
<keyword evidence="4" id="KW-1185">Reference proteome</keyword>
<reference evidence="3 4" key="1">
    <citation type="journal article" date="2015" name="Genome Announc.">
        <title>Draft Genome Sequences of Marine Isolates of Thalassomonas viridans and Thalassomonas actiniarum.</title>
        <authorList>
            <person name="Olonade I."/>
            <person name="van Zyl L.J."/>
            <person name="Trindade M."/>
        </authorList>
    </citation>
    <scope>NUCLEOTIDE SEQUENCE [LARGE SCALE GENOMIC DNA]</scope>
    <source>
        <strain evidence="3 4">A5K-106</strain>
    </source>
</reference>
<dbReference type="PROSITE" id="PS51257">
    <property type="entry name" value="PROKAR_LIPOPROTEIN"/>
    <property type="match status" value="1"/>
</dbReference>
<proteinExistence type="predicted"/>
<dbReference type="Gene3D" id="3.10.310.70">
    <property type="match status" value="1"/>
</dbReference>
<evidence type="ECO:0000313" key="4">
    <source>
        <dbReference type="Proteomes" id="UP000032568"/>
    </source>
</evidence>